<organism evidence="1">
    <name type="scientific">Anguilla anguilla</name>
    <name type="common">European freshwater eel</name>
    <name type="synonym">Muraena anguilla</name>
    <dbReference type="NCBI Taxonomy" id="7936"/>
    <lineage>
        <taxon>Eukaryota</taxon>
        <taxon>Metazoa</taxon>
        <taxon>Chordata</taxon>
        <taxon>Craniata</taxon>
        <taxon>Vertebrata</taxon>
        <taxon>Euteleostomi</taxon>
        <taxon>Actinopterygii</taxon>
        <taxon>Neopterygii</taxon>
        <taxon>Teleostei</taxon>
        <taxon>Anguilliformes</taxon>
        <taxon>Anguillidae</taxon>
        <taxon>Anguilla</taxon>
    </lineage>
</organism>
<evidence type="ECO:0000313" key="1">
    <source>
        <dbReference type="EMBL" id="JAH92203.1"/>
    </source>
</evidence>
<reference evidence="1" key="2">
    <citation type="journal article" date="2015" name="Fish Shellfish Immunol.">
        <title>Early steps in the European eel (Anguilla anguilla)-Vibrio vulnificus interaction in the gills: Role of the RtxA13 toxin.</title>
        <authorList>
            <person name="Callol A."/>
            <person name="Pajuelo D."/>
            <person name="Ebbesson L."/>
            <person name="Teles M."/>
            <person name="MacKenzie S."/>
            <person name="Amaro C."/>
        </authorList>
    </citation>
    <scope>NUCLEOTIDE SEQUENCE</scope>
</reference>
<dbReference type="AlphaFoldDB" id="A0A0E9WRV8"/>
<protein>
    <submittedName>
        <fullName evidence="1">Uncharacterized protein</fullName>
    </submittedName>
</protein>
<proteinExistence type="predicted"/>
<reference evidence="1" key="1">
    <citation type="submission" date="2014-11" db="EMBL/GenBank/DDBJ databases">
        <authorList>
            <person name="Amaro Gonzalez C."/>
        </authorList>
    </citation>
    <scope>NUCLEOTIDE SEQUENCE</scope>
</reference>
<sequence length="74" mass="8252">MLCQAHPLNYRLGIFPGEALPGLYCGHLQLLFLGVSTGAHSNHIFIRPSLLSPMVTIKGLELEQVQDFKYLETI</sequence>
<dbReference type="EMBL" id="GBXM01016374">
    <property type="protein sequence ID" value="JAH92203.1"/>
    <property type="molecule type" value="Transcribed_RNA"/>
</dbReference>
<name>A0A0E9WRV8_ANGAN</name>
<accession>A0A0E9WRV8</accession>